<dbReference type="EMBL" id="DXFA01000104">
    <property type="protein sequence ID" value="HIX48534.1"/>
    <property type="molecule type" value="Genomic_DNA"/>
</dbReference>
<reference evidence="9" key="2">
    <citation type="submission" date="2021-04" db="EMBL/GenBank/DDBJ databases">
        <authorList>
            <person name="Gilroy R."/>
        </authorList>
    </citation>
    <scope>NUCLEOTIDE SEQUENCE</scope>
    <source>
        <strain evidence="9">ChiSjej5B23-15282</strain>
    </source>
</reference>
<comment type="similarity">
    <text evidence="6">Belongs to the ABC-4 integral membrane protein family.</text>
</comment>
<name>A0A9D2ATH0_9FIRM</name>
<sequence>MKHYLDLVSVSEKVRKKQTRMIRVCITLAVFLAASIFSMADMEIRSQIYQTVQSNGSWQAAFTGLTEEQEKLVRARAEVKDAALLENVEAETSGCTVDGMSAAVSGVDEDLTELLPMLKVQEGRLPEKEDEAAVTETAAGQLGIREGSQVTLHMADGQDAAFTVTGILEDASGLNSEEAVGLFVDLSAFEKYFASQDAADTMLLVRFRMFCNVEKTVDDLCAQIGIDPASAALNSKLLALQFQSSDTYMAQLYAVAAVLAVLVTTAGVLMISGSMNSSVARRIRFFGMMRCLGADQRQVRRFVRREALNWCRTAIPVGLGISVAVVWALCAVLKTVSPAYFSGMQMFGVSVPGLLAGAVIGLGTVLLAARSPAKRASKVSPLTAVSGNAGSTHAVRRAAHARFFPVEAALGIHHAVGSRKNFLLMAGSFAFSIILFLSFSPALDFMDHGIKPLRPSAPDLTISSTDGSCSVPKDLAEELSGDPAVKRVYGRSRASAVPARAGDAEFQIDLNSYEENQFRWAEDSVAEGSLKDAEEGRGVMAVTMDAARDFTPGEEITIDFPSGAETVTVSGVLNGSAFNVTPGSTVLVCSEALFEKLTGETDYTTIDLQLEPGASDQDVERICAMAGEGFSVADNREENSEVRGAYYSFALFLYGFLAVIALISVFYIINSIAMSVSARLRQYGAMRAIGMTGAQLVRMVAAEALTYVAGGMAAGCAAGLLLNWKIYGLLVTSRWGDPWQVPAAALAVILTVMALAAAAAVAGPARRIREMSVVDTLGAM</sequence>
<dbReference type="Proteomes" id="UP000824243">
    <property type="component" value="Unassembled WGS sequence"/>
</dbReference>
<feature type="transmembrane region" description="Helical" evidence="7">
    <location>
        <begin position="349"/>
        <end position="369"/>
    </location>
</feature>
<keyword evidence="5 7" id="KW-0472">Membrane</keyword>
<keyword evidence="2" id="KW-1003">Cell membrane</keyword>
<dbReference type="Pfam" id="PF02687">
    <property type="entry name" value="FtsX"/>
    <property type="match status" value="2"/>
</dbReference>
<evidence type="ECO:0000256" key="3">
    <source>
        <dbReference type="ARBA" id="ARBA00022692"/>
    </source>
</evidence>
<evidence type="ECO:0000256" key="6">
    <source>
        <dbReference type="ARBA" id="ARBA00038076"/>
    </source>
</evidence>
<feature type="transmembrane region" description="Helical" evidence="7">
    <location>
        <begin position="739"/>
        <end position="762"/>
    </location>
</feature>
<feature type="transmembrane region" description="Helical" evidence="7">
    <location>
        <begin position="21"/>
        <end position="40"/>
    </location>
</feature>
<dbReference type="InterPro" id="IPR050250">
    <property type="entry name" value="Macrolide_Exporter_MacB"/>
</dbReference>
<dbReference type="GO" id="GO:0005886">
    <property type="term" value="C:plasma membrane"/>
    <property type="evidence" value="ECO:0007669"/>
    <property type="project" value="UniProtKB-SubCell"/>
</dbReference>
<evidence type="ECO:0000259" key="8">
    <source>
        <dbReference type="Pfam" id="PF02687"/>
    </source>
</evidence>
<evidence type="ECO:0000313" key="10">
    <source>
        <dbReference type="Proteomes" id="UP000824243"/>
    </source>
</evidence>
<dbReference type="AlphaFoldDB" id="A0A9D2ATH0"/>
<feature type="transmembrane region" description="Helical" evidence="7">
    <location>
        <begin position="307"/>
        <end position="329"/>
    </location>
</feature>
<reference evidence="9" key="1">
    <citation type="journal article" date="2021" name="PeerJ">
        <title>Extensive microbial diversity within the chicken gut microbiome revealed by metagenomics and culture.</title>
        <authorList>
            <person name="Gilroy R."/>
            <person name="Ravi A."/>
            <person name="Getino M."/>
            <person name="Pursley I."/>
            <person name="Horton D.L."/>
            <person name="Alikhan N.F."/>
            <person name="Baker D."/>
            <person name="Gharbi K."/>
            <person name="Hall N."/>
            <person name="Watson M."/>
            <person name="Adriaenssens E.M."/>
            <person name="Foster-Nyarko E."/>
            <person name="Jarju S."/>
            <person name="Secka A."/>
            <person name="Antonio M."/>
            <person name="Oren A."/>
            <person name="Chaudhuri R.R."/>
            <person name="La Ragione R."/>
            <person name="Hildebrand F."/>
            <person name="Pallen M.J."/>
        </authorList>
    </citation>
    <scope>NUCLEOTIDE SEQUENCE</scope>
    <source>
        <strain evidence="9">ChiSjej5B23-15282</strain>
    </source>
</reference>
<keyword evidence="4 7" id="KW-1133">Transmembrane helix</keyword>
<dbReference type="GO" id="GO:0022857">
    <property type="term" value="F:transmembrane transporter activity"/>
    <property type="evidence" value="ECO:0007669"/>
    <property type="project" value="TreeGrafter"/>
</dbReference>
<comment type="caution">
    <text evidence="9">The sequence shown here is derived from an EMBL/GenBank/DDBJ whole genome shotgun (WGS) entry which is preliminary data.</text>
</comment>
<evidence type="ECO:0000256" key="7">
    <source>
        <dbReference type="SAM" id="Phobius"/>
    </source>
</evidence>
<organism evidence="9 10">
    <name type="scientific">Candidatus Mediterraneibacter caccavium</name>
    <dbReference type="NCBI Taxonomy" id="2838661"/>
    <lineage>
        <taxon>Bacteria</taxon>
        <taxon>Bacillati</taxon>
        <taxon>Bacillota</taxon>
        <taxon>Clostridia</taxon>
        <taxon>Lachnospirales</taxon>
        <taxon>Lachnospiraceae</taxon>
        <taxon>Mediterraneibacter</taxon>
    </lineage>
</organism>
<evidence type="ECO:0000256" key="1">
    <source>
        <dbReference type="ARBA" id="ARBA00004651"/>
    </source>
</evidence>
<evidence type="ECO:0000256" key="2">
    <source>
        <dbReference type="ARBA" id="ARBA00022475"/>
    </source>
</evidence>
<dbReference type="PANTHER" id="PTHR30572:SF4">
    <property type="entry name" value="ABC TRANSPORTER PERMEASE YTRF"/>
    <property type="match status" value="1"/>
</dbReference>
<proteinExistence type="inferred from homology"/>
<evidence type="ECO:0000256" key="5">
    <source>
        <dbReference type="ARBA" id="ARBA00023136"/>
    </source>
</evidence>
<evidence type="ECO:0000256" key="4">
    <source>
        <dbReference type="ARBA" id="ARBA00022989"/>
    </source>
</evidence>
<accession>A0A9D2ATH0</accession>
<feature type="transmembrane region" description="Helical" evidence="7">
    <location>
        <begin position="704"/>
        <end position="727"/>
    </location>
</feature>
<feature type="transmembrane region" description="Helical" evidence="7">
    <location>
        <begin position="252"/>
        <end position="272"/>
    </location>
</feature>
<comment type="subcellular location">
    <subcellularLocation>
        <location evidence="1">Cell membrane</location>
        <topology evidence="1">Multi-pass membrane protein</topology>
    </subcellularLocation>
</comment>
<dbReference type="InterPro" id="IPR003838">
    <property type="entry name" value="ABC3_permease_C"/>
</dbReference>
<feature type="domain" description="ABC3 transporter permease C-terminal" evidence="8">
    <location>
        <begin position="258"/>
        <end position="381"/>
    </location>
</feature>
<dbReference type="PANTHER" id="PTHR30572">
    <property type="entry name" value="MEMBRANE COMPONENT OF TRANSPORTER-RELATED"/>
    <property type="match status" value="1"/>
</dbReference>
<evidence type="ECO:0000313" key="9">
    <source>
        <dbReference type="EMBL" id="HIX48534.1"/>
    </source>
</evidence>
<feature type="transmembrane region" description="Helical" evidence="7">
    <location>
        <begin position="422"/>
        <end position="443"/>
    </location>
</feature>
<feature type="domain" description="ABC3 transporter permease C-terminal" evidence="8">
    <location>
        <begin position="656"/>
        <end position="772"/>
    </location>
</feature>
<gene>
    <name evidence="9" type="ORF">H9981_05935</name>
</gene>
<keyword evidence="3 7" id="KW-0812">Transmembrane</keyword>
<feature type="transmembrane region" description="Helical" evidence="7">
    <location>
        <begin position="645"/>
        <end position="669"/>
    </location>
</feature>
<protein>
    <submittedName>
        <fullName evidence="9">FtsX-like permease family protein</fullName>
    </submittedName>
</protein>